<name>A0AAN7FEP1_QUERU</name>
<dbReference type="AlphaFoldDB" id="A0AAN7FEP1"/>
<dbReference type="Proteomes" id="UP001324115">
    <property type="component" value="Unassembled WGS sequence"/>
</dbReference>
<feature type="region of interest" description="Disordered" evidence="1">
    <location>
        <begin position="84"/>
        <end position="106"/>
    </location>
</feature>
<keyword evidence="2" id="KW-0732">Signal</keyword>
<organism evidence="3 4">
    <name type="scientific">Quercus rubra</name>
    <name type="common">Northern red oak</name>
    <name type="synonym">Quercus borealis</name>
    <dbReference type="NCBI Taxonomy" id="3512"/>
    <lineage>
        <taxon>Eukaryota</taxon>
        <taxon>Viridiplantae</taxon>
        <taxon>Streptophyta</taxon>
        <taxon>Embryophyta</taxon>
        <taxon>Tracheophyta</taxon>
        <taxon>Spermatophyta</taxon>
        <taxon>Magnoliopsida</taxon>
        <taxon>eudicotyledons</taxon>
        <taxon>Gunneridae</taxon>
        <taxon>Pentapetalae</taxon>
        <taxon>rosids</taxon>
        <taxon>fabids</taxon>
        <taxon>Fagales</taxon>
        <taxon>Fagaceae</taxon>
        <taxon>Quercus</taxon>
    </lineage>
</organism>
<gene>
    <name evidence="3" type="ORF">RGQ29_021083</name>
</gene>
<reference evidence="3 4" key="1">
    <citation type="journal article" date="2023" name="G3 (Bethesda)">
        <title>A haplotype-resolved chromosome-scale genome for Quercus rubra L. provides insights into the genetics of adaptive traits for red oak species.</title>
        <authorList>
            <person name="Kapoor B."/>
            <person name="Jenkins J."/>
            <person name="Schmutz J."/>
            <person name="Zhebentyayeva T."/>
            <person name="Kuelheim C."/>
            <person name="Coggeshall M."/>
            <person name="Heim C."/>
            <person name="Lasky J.R."/>
            <person name="Leites L."/>
            <person name="Islam-Faridi N."/>
            <person name="Romero-Severson J."/>
            <person name="DeLeo V.L."/>
            <person name="Lucas S.M."/>
            <person name="Lazic D."/>
            <person name="Gailing O."/>
            <person name="Carlson J."/>
            <person name="Staton M."/>
        </authorList>
    </citation>
    <scope>NUCLEOTIDE SEQUENCE [LARGE SCALE GENOMIC DNA]</scope>
    <source>
        <strain evidence="3">Pseudo-F2</strain>
    </source>
</reference>
<comment type="caution">
    <text evidence="3">The sequence shown here is derived from an EMBL/GenBank/DDBJ whole genome shotgun (WGS) entry which is preliminary data.</text>
</comment>
<evidence type="ECO:0000313" key="4">
    <source>
        <dbReference type="Proteomes" id="UP001324115"/>
    </source>
</evidence>
<protein>
    <recommendedName>
        <fullName evidence="5">Thionin-like protein 2</fullName>
    </recommendedName>
</protein>
<feature type="signal peptide" evidence="2">
    <location>
        <begin position="1"/>
        <end position="20"/>
    </location>
</feature>
<sequence length="106" mass="11799">MKRIVEIMAVLFMLVLVVAAADNPSLSAEVSTHDCCLDCYQSCKKRWPDNPFKSSICESTCDLFCQDSLTDVIYSCILDCAESMSTSSGSEDHMDTCYNSCKKKKN</sequence>
<evidence type="ECO:0000256" key="1">
    <source>
        <dbReference type="SAM" id="MobiDB-lite"/>
    </source>
</evidence>
<evidence type="ECO:0000256" key="2">
    <source>
        <dbReference type="SAM" id="SignalP"/>
    </source>
</evidence>
<evidence type="ECO:0008006" key="5">
    <source>
        <dbReference type="Google" id="ProtNLM"/>
    </source>
</evidence>
<dbReference type="EMBL" id="JAXUIC010000005">
    <property type="protein sequence ID" value="KAK4590764.1"/>
    <property type="molecule type" value="Genomic_DNA"/>
</dbReference>
<feature type="chain" id="PRO_5042814897" description="Thionin-like protein 2" evidence="2">
    <location>
        <begin position="21"/>
        <end position="106"/>
    </location>
</feature>
<accession>A0AAN7FEP1</accession>
<proteinExistence type="predicted"/>
<keyword evidence="4" id="KW-1185">Reference proteome</keyword>
<evidence type="ECO:0000313" key="3">
    <source>
        <dbReference type="EMBL" id="KAK4590764.1"/>
    </source>
</evidence>